<dbReference type="EMBL" id="CP109083">
    <property type="protein sequence ID" value="WSB11720.1"/>
    <property type="molecule type" value="Genomic_DNA"/>
</dbReference>
<protein>
    <submittedName>
        <fullName evidence="4">Acyltransferase</fullName>
    </submittedName>
</protein>
<feature type="region of interest" description="Disordered" evidence="1">
    <location>
        <begin position="386"/>
        <end position="419"/>
    </location>
</feature>
<keyword evidence="2" id="KW-1133">Transmembrane helix</keyword>
<keyword evidence="4" id="KW-0012">Acyltransferase</keyword>
<dbReference type="InterPro" id="IPR050879">
    <property type="entry name" value="Acyltransferase_3"/>
</dbReference>
<feature type="transmembrane region" description="Helical" evidence="2">
    <location>
        <begin position="188"/>
        <end position="207"/>
    </location>
</feature>
<dbReference type="PANTHER" id="PTHR23028:SF53">
    <property type="entry name" value="ACYL_TRANSF_3 DOMAIN-CONTAINING PROTEIN"/>
    <property type="match status" value="1"/>
</dbReference>
<keyword evidence="4" id="KW-0808">Transferase</keyword>
<feature type="transmembrane region" description="Helical" evidence="2">
    <location>
        <begin position="349"/>
        <end position="373"/>
    </location>
</feature>
<organism evidence="4 5">
    <name type="scientific">Streptomyces cyaneofuscatus</name>
    <dbReference type="NCBI Taxonomy" id="66883"/>
    <lineage>
        <taxon>Bacteria</taxon>
        <taxon>Bacillati</taxon>
        <taxon>Actinomycetota</taxon>
        <taxon>Actinomycetes</taxon>
        <taxon>Kitasatosporales</taxon>
        <taxon>Streptomycetaceae</taxon>
        <taxon>Streptomyces</taxon>
    </lineage>
</organism>
<feature type="domain" description="Acyltransferase 3" evidence="3">
    <location>
        <begin position="24"/>
        <end position="366"/>
    </location>
</feature>
<feature type="transmembrane region" description="Helical" evidence="2">
    <location>
        <begin position="114"/>
        <end position="138"/>
    </location>
</feature>
<feature type="transmembrane region" description="Helical" evidence="2">
    <location>
        <begin position="259"/>
        <end position="278"/>
    </location>
</feature>
<evidence type="ECO:0000256" key="2">
    <source>
        <dbReference type="SAM" id="Phobius"/>
    </source>
</evidence>
<feature type="region of interest" description="Disordered" evidence="1">
    <location>
        <begin position="1"/>
        <end position="20"/>
    </location>
</feature>
<dbReference type="GO" id="GO:0016746">
    <property type="term" value="F:acyltransferase activity"/>
    <property type="evidence" value="ECO:0007669"/>
    <property type="project" value="UniProtKB-KW"/>
</dbReference>
<feature type="transmembrane region" description="Helical" evidence="2">
    <location>
        <begin position="74"/>
        <end position="93"/>
    </location>
</feature>
<evidence type="ECO:0000313" key="5">
    <source>
        <dbReference type="Proteomes" id="UP001356428"/>
    </source>
</evidence>
<dbReference type="Pfam" id="PF01757">
    <property type="entry name" value="Acyl_transf_3"/>
    <property type="match status" value="1"/>
</dbReference>
<keyword evidence="2" id="KW-0472">Membrane</keyword>
<feature type="transmembrane region" description="Helical" evidence="2">
    <location>
        <begin position="316"/>
        <end position="337"/>
    </location>
</feature>
<accession>A0ABZ1F5N1</accession>
<evidence type="ECO:0000256" key="1">
    <source>
        <dbReference type="SAM" id="MobiDB-lite"/>
    </source>
</evidence>
<dbReference type="Proteomes" id="UP001356428">
    <property type="component" value="Chromosome"/>
</dbReference>
<dbReference type="RefSeq" id="WP_326702335.1">
    <property type="nucleotide sequence ID" value="NZ_CP109083.1"/>
</dbReference>
<feature type="transmembrane region" description="Helical" evidence="2">
    <location>
        <begin position="22"/>
        <end position="43"/>
    </location>
</feature>
<gene>
    <name evidence="4" type="ORF">OG849_32870</name>
</gene>
<feature type="transmembrane region" description="Helical" evidence="2">
    <location>
        <begin position="158"/>
        <end position="176"/>
    </location>
</feature>
<sequence>MDSTSTTGVGRAARKNGRPTKLPSLTGLRFFAALLVFLFHTSLSNSPIPPNDPINPFGDEGIATAYEKALLNTGYIGVSFFFVLSGFVLAWSSRPGQRTTAFWRRRMTKLFPNHLVVFAVSLVLFAGAAISSVGHWLPNLFLAHSFFPQPEINLSMSPPSWSLSSELLFYLLFPLLIVPIRKIRDGQLWLWAAAMVAGTVLVQLVSLHLVPDTPKSAISPISDLQFWFGYLFPPGRLFEFVLGVLLARIVLAGRWPRRIDLPFSLVLMALGYAAGFMVPFSYTFVTATIVPIGALIAAVAVTDVEGRHTWLARRPMVWLGEVSFGFYLVQGVTIFYLRSLMDGSTYGVPGALLVIAGFFVVCLLAGALLHHGVEMPAMRRFSRSRAEREAATVRQDGAGPALAAEPDGEKSATPAVPMS</sequence>
<reference evidence="4 5" key="1">
    <citation type="submission" date="2022-10" db="EMBL/GenBank/DDBJ databases">
        <title>The complete genomes of actinobacterial strains from the NBC collection.</title>
        <authorList>
            <person name="Joergensen T.S."/>
            <person name="Alvarez Arevalo M."/>
            <person name="Sterndorff E.B."/>
            <person name="Faurdal D."/>
            <person name="Vuksanovic O."/>
            <person name="Mourched A.-S."/>
            <person name="Charusanti P."/>
            <person name="Shaw S."/>
            <person name="Blin K."/>
            <person name="Weber T."/>
        </authorList>
    </citation>
    <scope>NUCLEOTIDE SEQUENCE [LARGE SCALE GENOMIC DNA]</scope>
    <source>
        <strain evidence="4 5">NBC 01792</strain>
    </source>
</reference>
<proteinExistence type="predicted"/>
<dbReference type="InterPro" id="IPR002656">
    <property type="entry name" value="Acyl_transf_3_dom"/>
</dbReference>
<dbReference type="PANTHER" id="PTHR23028">
    <property type="entry name" value="ACETYLTRANSFERASE"/>
    <property type="match status" value="1"/>
</dbReference>
<keyword evidence="5" id="KW-1185">Reference proteome</keyword>
<evidence type="ECO:0000259" key="3">
    <source>
        <dbReference type="Pfam" id="PF01757"/>
    </source>
</evidence>
<feature type="transmembrane region" description="Helical" evidence="2">
    <location>
        <begin position="227"/>
        <end position="247"/>
    </location>
</feature>
<feature type="transmembrane region" description="Helical" evidence="2">
    <location>
        <begin position="284"/>
        <end position="304"/>
    </location>
</feature>
<evidence type="ECO:0000313" key="4">
    <source>
        <dbReference type="EMBL" id="WSB11720.1"/>
    </source>
</evidence>
<keyword evidence="2" id="KW-0812">Transmembrane</keyword>
<name>A0ABZ1F5N1_9ACTN</name>